<keyword evidence="1" id="KW-0547">Nucleotide-binding</keyword>
<sequence length="434" mass="48614">MMGRRLLVSLLPLLMVVMVTAAAFDISRAPPAFGVRRGAPKEYFEWRRPWGTAPFLLGSAAAIHLGNTSSCIAAYDFGPGSHEYYQLCMPSWVAVTDNDMVLSGEAAMNHATVSPGTAISGFTRLLDQRLKDDVVKSEMKLSPLYKFSEREGRVAIQFNHPSRRGQVIEFSPLDLTVVLVSELKHMAEAHLGRELSAAVIAVPRHLNYNGRQDVVNVGRYDAGFRRAAKAIDRQITLYHHHTEQGDDFTTRIVDYMAELIKEKNQWDIRQDAEALRRLRVACEHAKKALSDQEETMVQIHVADIESSAPLTRAKLEELNQDLLDRVMGLVDGAVMGTGSGWLPRPRDESRTDMVDEIVLVGGSARMPKLRQLIEDYFRGRRPNSRKGVEPEDAIVQGTAILSRPKAARYLEECFDYLYGKDGRGLPSFVFRTSN</sequence>
<dbReference type="FunFam" id="3.90.640.10:FF:000154">
    <property type="entry name" value="Luminal-binding protein 2"/>
    <property type="match status" value="1"/>
</dbReference>
<accession>K7TPP1</accession>
<feature type="chain" id="PRO_5010835622" evidence="3">
    <location>
        <begin position="22"/>
        <end position="434"/>
    </location>
</feature>
<dbReference type="PANTHER" id="PTHR45639">
    <property type="entry name" value="HSC70CB, ISOFORM G-RELATED"/>
    <property type="match status" value="1"/>
</dbReference>
<dbReference type="FunFam" id="3.30.420.40:FF:000352">
    <property type="entry name" value="Luminal-binding protein 2"/>
    <property type="match status" value="1"/>
</dbReference>
<evidence type="ECO:0000256" key="2">
    <source>
        <dbReference type="ARBA" id="ARBA00022840"/>
    </source>
</evidence>
<evidence type="ECO:0000256" key="1">
    <source>
        <dbReference type="ARBA" id="ARBA00022741"/>
    </source>
</evidence>
<dbReference type="SUPFAM" id="SSF53067">
    <property type="entry name" value="Actin-like ATPase domain"/>
    <property type="match status" value="2"/>
</dbReference>
<protein>
    <submittedName>
        <fullName evidence="4">Luminal-binding protein 2</fullName>
    </submittedName>
</protein>
<dbReference type="Pfam" id="PF00012">
    <property type="entry name" value="HSP70"/>
    <property type="match status" value="2"/>
</dbReference>
<dbReference type="PaxDb" id="4577-GRMZM2G158469_P01"/>
<proteinExistence type="predicted"/>
<dbReference type="AlphaFoldDB" id="K7TPP1"/>
<organism evidence="4">
    <name type="scientific">Zea mays</name>
    <name type="common">Maize</name>
    <dbReference type="NCBI Taxonomy" id="4577"/>
    <lineage>
        <taxon>Eukaryota</taxon>
        <taxon>Viridiplantae</taxon>
        <taxon>Streptophyta</taxon>
        <taxon>Embryophyta</taxon>
        <taxon>Tracheophyta</taxon>
        <taxon>Spermatophyta</taxon>
        <taxon>Magnoliopsida</taxon>
        <taxon>Liliopsida</taxon>
        <taxon>Poales</taxon>
        <taxon>Poaceae</taxon>
        <taxon>PACMAD clade</taxon>
        <taxon>Panicoideae</taxon>
        <taxon>Andropogonodae</taxon>
        <taxon>Andropogoneae</taxon>
        <taxon>Tripsacinae</taxon>
        <taxon>Zea</taxon>
    </lineage>
</organism>
<dbReference type="GO" id="GO:0140662">
    <property type="term" value="F:ATP-dependent protein folding chaperone"/>
    <property type="evidence" value="ECO:0007669"/>
    <property type="project" value="InterPro"/>
</dbReference>
<dbReference type="InterPro" id="IPR013126">
    <property type="entry name" value="Hsp_70_fam"/>
</dbReference>
<reference evidence="4" key="1">
    <citation type="submission" date="2015-12" db="EMBL/GenBank/DDBJ databases">
        <title>Update maize B73 reference genome by single molecule sequencing technologies.</title>
        <authorList>
            <consortium name="Maize Genome Sequencing Project"/>
            <person name="Ware D."/>
        </authorList>
    </citation>
    <scope>NUCLEOTIDE SEQUENCE</scope>
    <source>
        <tissue evidence="4">Seedling</tissue>
    </source>
</reference>
<dbReference type="PRINTS" id="PR00301">
    <property type="entry name" value="HEATSHOCK70"/>
</dbReference>
<name>K7TPP1_MAIZE</name>
<dbReference type="eggNOG" id="KOG0100">
    <property type="taxonomic scope" value="Eukaryota"/>
</dbReference>
<dbReference type="Gene3D" id="3.90.640.10">
    <property type="entry name" value="Actin, Chain A, domain 4"/>
    <property type="match status" value="1"/>
</dbReference>
<keyword evidence="3" id="KW-0732">Signal</keyword>
<dbReference type="InterPro" id="IPR043129">
    <property type="entry name" value="ATPase_NBD"/>
</dbReference>
<feature type="signal peptide" evidence="3">
    <location>
        <begin position="1"/>
        <end position="21"/>
    </location>
</feature>
<dbReference type="GO" id="GO:0005524">
    <property type="term" value="F:ATP binding"/>
    <property type="evidence" value="ECO:0007669"/>
    <property type="project" value="UniProtKB-KW"/>
</dbReference>
<dbReference type="Gene3D" id="3.30.420.40">
    <property type="match status" value="2"/>
</dbReference>
<gene>
    <name evidence="4" type="ORF">ZEAMMB73_Zm00001d025556</name>
</gene>
<dbReference type="PANTHER" id="PTHR45639:SF34">
    <property type="entry name" value="CHAPERONE PROTEIN DNAK"/>
    <property type="match status" value="1"/>
</dbReference>
<dbReference type="HOGENOM" id="CLU_005965_0_3_1"/>
<evidence type="ECO:0000313" key="4">
    <source>
        <dbReference type="EMBL" id="AQK43966.1"/>
    </source>
</evidence>
<evidence type="ECO:0000256" key="3">
    <source>
        <dbReference type="SAM" id="SignalP"/>
    </source>
</evidence>
<dbReference type="EMBL" id="CM000786">
    <property type="protein sequence ID" value="AQK43966.1"/>
    <property type="molecule type" value="Genomic_DNA"/>
</dbReference>
<dbReference type="ExpressionAtlas" id="K7TPP1">
    <property type="expression patterns" value="baseline"/>
</dbReference>
<keyword evidence="2" id="KW-0067">ATP-binding</keyword>